<evidence type="ECO:0000256" key="3">
    <source>
        <dbReference type="ARBA" id="ARBA00022807"/>
    </source>
</evidence>
<keyword evidence="7" id="KW-1185">Reference proteome</keyword>
<evidence type="ECO:0000256" key="4">
    <source>
        <dbReference type="SAM" id="MobiDB-lite"/>
    </source>
</evidence>
<feature type="domain" description="Peptidase C14 caspase" evidence="5">
    <location>
        <begin position="178"/>
        <end position="406"/>
    </location>
</feature>
<dbReference type="AlphaFoldDB" id="A0A9W8JCV5"/>
<feature type="non-terminal residue" evidence="6">
    <location>
        <position position="412"/>
    </location>
</feature>
<dbReference type="EMBL" id="JANBPK010000741">
    <property type="protein sequence ID" value="KAJ2933506.1"/>
    <property type="molecule type" value="Genomic_DNA"/>
</dbReference>
<dbReference type="Pfam" id="PF00656">
    <property type="entry name" value="Peptidase_C14"/>
    <property type="match status" value="1"/>
</dbReference>
<evidence type="ECO:0000256" key="2">
    <source>
        <dbReference type="ARBA" id="ARBA00022703"/>
    </source>
</evidence>
<dbReference type="OrthoDB" id="10255174at2759"/>
<name>A0A9W8JCV5_9AGAR</name>
<gene>
    <name evidence="6" type="ORF">H1R20_g3598</name>
</gene>
<dbReference type="GO" id="GO:0006915">
    <property type="term" value="P:apoptotic process"/>
    <property type="evidence" value="ECO:0007669"/>
    <property type="project" value="UniProtKB-KW"/>
</dbReference>
<feature type="region of interest" description="Disordered" evidence="4">
    <location>
        <begin position="60"/>
        <end position="86"/>
    </location>
</feature>
<accession>A0A9W8JCV5</accession>
<dbReference type="PANTHER" id="PTHR48104">
    <property type="entry name" value="METACASPASE-4"/>
    <property type="match status" value="1"/>
</dbReference>
<evidence type="ECO:0000256" key="1">
    <source>
        <dbReference type="ARBA" id="ARBA00009005"/>
    </source>
</evidence>
<organism evidence="6 7">
    <name type="scientific">Candolleomyces eurysporus</name>
    <dbReference type="NCBI Taxonomy" id="2828524"/>
    <lineage>
        <taxon>Eukaryota</taxon>
        <taxon>Fungi</taxon>
        <taxon>Dikarya</taxon>
        <taxon>Basidiomycota</taxon>
        <taxon>Agaricomycotina</taxon>
        <taxon>Agaricomycetes</taxon>
        <taxon>Agaricomycetidae</taxon>
        <taxon>Agaricales</taxon>
        <taxon>Agaricineae</taxon>
        <taxon>Psathyrellaceae</taxon>
        <taxon>Candolleomyces</taxon>
    </lineage>
</organism>
<dbReference type="InterPro" id="IPR011600">
    <property type="entry name" value="Pept_C14_caspase"/>
</dbReference>
<keyword evidence="2" id="KW-0053">Apoptosis</keyword>
<dbReference type="GO" id="GO:0005737">
    <property type="term" value="C:cytoplasm"/>
    <property type="evidence" value="ECO:0007669"/>
    <property type="project" value="TreeGrafter"/>
</dbReference>
<protein>
    <recommendedName>
        <fullName evidence="5">Peptidase C14 caspase domain-containing protein</fullName>
    </recommendedName>
</protein>
<keyword evidence="3" id="KW-0788">Thiol protease</keyword>
<keyword evidence="3" id="KW-0378">Hydrolase</keyword>
<evidence type="ECO:0000313" key="6">
    <source>
        <dbReference type="EMBL" id="KAJ2933506.1"/>
    </source>
</evidence>
<dbReference type="SUPFAM" id="SSF52129">
    <property type="entry name" value="Caspase-like"/>
    <property type="match status" value="1"/>
</dbReference>
<proteinExistence type="inferred from homology"/>
<dbReference type="PANTHER" id="PTHR48104:SF30">
    <property type="entry name" value="METACASPASE-1"/>
    <property type="match status" value="1"/>
</dbReference>
<dbReference type="GO" id="GO:0006508">
    <property type="term" value="P:proteolysis"/>
    <property type="evidence" value="ECO:0007669"/>
    <property type="project" value="InterPro"/>
</dbReference>
<dbReference type="Gene3D" id="3.40.50.1460">
    <property type="match status" value="1"/>
</dbReference>
<dbReference type="GO" id="GO:0004197">
    <property type="term" value="F:cysteine-type endopeptidase activity"/>
    <property type="evidence" value="ECO:0007669"/>
    <property type="project" value="InterPro"/>
</dbReference>
<reference evidence="6" key="1">
    <citation type="submission" date="2022-06" db="EMBL/GenBank/DDBJ databases">
        <title>Genome Sequence of Candolleomyces eurysporus.</title>
        <authorList>
            <person name="Buettner E."/>
        </authorList>
    </citation>
    <scope>NUCLEOTIDE SEQUENCE</scope>
    <source>
        <strain evidence="6">VTCC 930004</strain>
    </source>
</reference>
<comment type="similarity">
    <text evidence="1">Belongs to the peptidase C14B family.</text>
</comment>
<dbReference type="InterPro" id="IPR050452">
    <property type="entry name" value="Metacaspase"/>
</dbReference>
<keyword evidence="3" id="KW-0645">Protease</keyword>
<dbReference type="Proteomes" id="UP001140091">
    <property type="component" value="Unassembled WGS sequence"/>
</dbReference>
<comment type="caution">
    <text evidence="6">The sequence shown here is derived from an EMBL/GenBank/DDBJ whole genome shotgun (WGS) entry which is preliminary data.</text>
</comment>
<evidence type="ECO:0000259" key="5">
    <source>
        <dbReference type="Pfam" id="PF00656"/>
    </source>
</evidence>
<dbReference type="InterPro" id="IPR029030">
    <property type="entry name" value="Caspase-like_dom_sf"/>
</dbReference>
<evidence type="ECO:0000313" key="7">
    <source>
        <dbReference type="Proteomes" id="UP001140091"/>
    </source>
</evidence>
<sequence>MSDNPKRAIPTEEAEAMLQCLRSLVQTEPKGFHHPHMKAISDPFGAALSALEKFHVPAATDGTSESVGGGRDFSSKPSDTEQRESEEKLMEFEQQTWDLYQLEGPLDHTRLLEECKVRAQRGDHEAERRLEVLDTFHDTRRQIRAHRWKLPPNHLEWQDLPEVTPDPRVQATLGPHLWALLIGNNNYPQSPLKGSVNDSLAWKSYLIEFLGVPESHITHIQDANRKTMVTALYDLRDNGEIKEGDHILFAYAGHGASYDAKRYSFENDIGHRAGSIEALCPVDRGLHDGGGTPDISDREVLLILSEIHDQTKVDVTVVLDCCHSGGGVRELGVDLRHRSFEPLIDPEVVHQMFVEADKHPRRRPSTISVRSPTWASDTADIYRPVLLAACQDTELAWEEPEHGLFTAAQLGP</sequence>